<dbReference type="Proteomes" id="UP000041254">
    <property type="component" value="Unassembled WGS sequence"/>
</dbReference>
<name>A0A0G4GSM5_VITBC</name>
<evidence type="ECO:0000313" key="2">
    <source>
        <dbReference type="EMBL" id="CEM33692.1"/>
    </source>
</evidence>
<organism evidence="2 3">
    <name type="scientific">Vitrella brassicaformis (strain CCMP3155)</name>
    <dbReference type="NCBI Taxonomy" id="1169540"/>
    <lineage>
        <taxon>Eukaryota</taxon>
        <taxon>Sar</taxon>
        <taxon>Alveolata</taxon>
        <taxon>Colpodellida</taxon>
        <taxon>Vitrellaceae</taxon>
        <taxon>Vitrella</taxon>
    </lineage>
</organism>
<dbReference type="VEuPathDB" id="CryptoDB:Vbra_18606"/>
<dbReference type="EMBL" id="CDMY01000791">
    <property type="protein sequence ID" value="CEM33692.1"/>
    <property type="molecule type" value="Genomic_DNA"/>
</dbReference>
<evidence type="ECO:0000256" key="1">
    <source>
        <dbReference type="SAM" id="MobiDB-lite"/>
    </source>
</evidence>
<feature type="compositionally biased region" description="Polar residues" evidence="1">
    <location>
        <begin position="1"/>
        <end position="12"/>
    </location>
</feature>
<accession>A0A0G4GSM5</accession>
<evidence type="ECO:0000313" key="3">
    <source>
        <dbReference type="Proteomes" id="UP000041254"/>
    </source>
</evidence>
<feature type="region of interest" description="Disordered" evidence="1">
    <location>
        <begin position="93"/>
        <end position="118"/>
    </location>
</feature>
<dbReference type="AlphaFoldDB" id="A0A0G4GSM5"/>
<reference evidence="2 3" key="1">
    <citation type="submission" date="2014-11" db="EMBL/GenBank/DDBJ databases">
        <authorList>
            <person name="Zhu J."/>
            <person name="Qi W."/>
            <person name="Song R."/>
        </authorList>
    </citation>
    <scope>NUCLEOTIDE SEQUENCE [LARGE SCALE GENOMIC DNA]</scope>
</reference>
<keyword evidence="3" id="KW-1185">Reference proteome</keyword>
<proteinExistence type="predicted"/>
<sequence>MASFSPVQQSEEAWSEPPPLSQSQLLLSDHPLHVDHPTSPLLLSPAGHTSAGSLFTHPDAEAGGEEAEDRFAHRLTKPLLLSGIESASTRTCESPLRASWSPGEGGLLAEDTTPGSVSSSDSSLMCQCRAQVMLKKWHGGWVRRTLCVCSRGDVLLFDPHPTEVLASCLQMVSCRSGRMVSFPSPKRERRVREHLNGRDIFEASLKGDKKLEIVISTRGGVTWRVRCCSLESLPLVYQCLTQTTQQPMSSFV</sequence>
<evidence type="ECO:0008006" key="4">
    <source>
        <dbReference type="Google" id="ProtNLM"/>
    </source>
</evidence>
<gene>
    <name evidence="2" type="ORF">Vbra_18606</name>
</gene>
<dbReference type="InParanoid" id="A0A0G4GSM5"/>
<feature type="region of interest" description="Disordered" evidence="1">
    <location>
        <begin position="1"/>
        <end position="67"/>
    </location>
</feature>
<protein>
    <recommendedName>
        <fullName evidence="4">PH domain-containing protein</fullName>
    </recommendedName>
</protein>